<evidence type="ECO:0000313" key="4">
    <source>
        <dbReference type="Proteomes" id="UP000232323"/>
    </source>
</evidence>
<dbReference type="GO" id="GO:0031146">
    <property type="term" value="P:SCF-dependent proteasomal ubiquitin-dependent protein catabolic process"/>
    <property type="evidence" value="ECO:0007669"/>
    <property type="project" value="TreeGrafter"/>
</dbReference>
<dbReference type="InterPro" id="IPR006553">
    <property type="entry name" value="Leu-rich_rpt_Cys-con_subtyp"/>
</dbReference>
<evidence type="ECO:0000256" key="2">
    <source>
        <dbReference type="SAM" id="MobiDB-lite"/>
    </source>
</evidence>
<dbReference type="SMART" id="SM00367">
    <property type="entry name" value="LRR_CC"/>
    <property type="match status" value="6"/>
</dbReference>
<dbReference type="Pfam" id="PF13516">
    <property type="entry name" value="LRR_6"/>
    <property type="match status" value="1"/>
</dbReference>
<dbReference type="AlphaFoldDB" id="A0A250XKK3"/>
<name>A0A250XKK3_9CHLO</name>
<keyword evidence="4" id="KW-1185">Reference proteome</keyword>
<organism evidence="3 4">
    <name type="scientific">Chlamydomonas eustigma</name>
    <dbReference type="NCBI Taxonomy" id="1157962"/>
    <lineage>
        <taxon>Eukaryota</taxon>
        <taxon>Viridiplantae</taxon>
        <taxon>Chlorophyta</taxon>
        <taxon>core chlorophytes</taxon>
        <taxon>Chlorophyceae</taxon>
        <taxon>CS clade</taxon>
        <taxon>Chlamydomonadales</taxon>
        <taxon>Chlamydomonadaceae</taxon>
        <taxon>Chlamydomonas</taxon>
    </lineage>
</organism>
<proteinExistence type="predicted"/>
<sequence length="882" mass="96279">MCDDEILVPTLQELCLAEAASSNLWTVQKRSLEMLPEHAADALLSLIVRFKGLTSAHQLELFWKSAACLHLSDLPSMQITGEHLAYISGFKHLRYLDLSHSPRLRDSHLAILQQLPHPEQLMHLDLSVCRGITEACISNLTSTFTDLRSLDLSYSGQPSNALYNGDDASLLVDVSRLTHLTSLKLAYLGESFGVLSDRDLAAWSSLLSLKHLDFSGAGKAVSESGLLCMQKALTGVTYLNVSQTAVTLLPLLPCLQVLYMEGCLVNEVWKVEGSCPLAELHLKACTLACPYASGEGWSPVKSASSPTALHRALAMCAPTIVYVDTSQSPFCGLHLCSQMYDSTISGWDYVDPNDCIGEEELHVGTSDDDDCHVTAVDTPIRGSVHLFPKLKVLDLRCCFSVSEDIILKDLLFLRSHHRFPSLNTLRLNEYPLGTCTSLPVNPMAPALFFILRDLNHLRVLDVSSCNLGDVDIEHLKQLTALQELDLSCNYHLTGAIVSIVPTSAAAIPNAGMEGQPSSSGSPGHQSAPFEVEGAYDSDGSKQGWARMKNMRSLSLVNTAFGLKGLRALAQGLGDSLQKLSLGFLLPCHQDNHDMGQIGGQLNNSIINDKALMQLSALTKLTCLSIQSCSEVTTMGIQKLLMGWPAAVNKNDKAQSGRRVSMRCVGGLPCLRQLEVPDCTGVSKQFLKKLIGCPEASMLKEEVVSNVKTYTTLTAGVLTAVKQGGLYNRKHDALCIVVAPDGALLLSKDFQNAARVTSTTDLLQRGIMALSNKNKNRCDQVEGSATEYAGDVYSGDTTLDLRLKEAFLKILSPGEFLLPVHRGCPWAVLRRRNPCPSQMKSLYDQRIRYSREDMLQAQIQCISTAGIDNRSEMRAVLPEDIYL</sequence>
<dbReference type="InterPro" id="IPR001611">
    <property type="entry name" value="Leu-rich_rpt"/>
</dbReference>
<evidence type="ECO:0000313" key="3">
    <source>
        <dbReference type="EMBL" id="GAX83587.1"/>
    </source>
</evidence>
<feature type="region of interest" description="Disordered" evidence="2">
    <location>
        <begin position="510"/>
        <end position="535"/>
    </location>
</feature>
<gene>
    <name evidence="3" type="ORF">CEUSTIGMA_g11012.t1</name>
</gene>
<dbReference type="SMART" id="SM00368">
    <property type="entry name" value="LRR_RI"/>
    <property type="match status" value="2"/>
</dbReference>
<dbReference type="PANTHER" id="PTHR13318">
    <property type="entry name" value="PARTNER OF PAIRED, ISOFORM B-RELATED"/>
    <property type="match status" value="1"/>
</dbReference>
<dbReference type="GO" id="GO:0019005">
    <property type="term" value="C:SCF ubiquitin ligase complex"/>
    <property type="evidence" value="ECO:0007669"/>
    <property type="project" value="TreeGrafter"/>
</dbReference>
<dbReference type="Gene3D" id="3.80.10.10">
    <property type="entry name" value="Ribonuclease Inhibitor"/>
    <property type="match status" value="4"/>
</dbReference>
<evidence type="ECO:0000256" key="1">
    <source>
        <dbReference type="ARBA" id="ARBA00004430"/>
    </source>
</evidence>
<protein>
    <submittedName>
        <fullName evidence="3">Uncharacterized protein</fullName>
    </submittedName>
</protein>
<dbReference type="OrthoDB" id="550575at2759"/>
<comment type="subcellular location">
    <subcellularLocation>
        <location evidence="1">Cytoplasm</location>
        <location evidence="1">Cytoskeleton</location>
        <location evidence="1">Cilium axoneme</location>
    </subcellularLocation>
</comment>
<dbReference type="GO" id="GO:0005930">
    <property type="term" value="C:axoneme"/>
    <property type="evidence" value="ECO:0007669"/>
    <property type="project" value="UniProtKB-SubCell"/>
</dbReference>
<feature type="compositionally biased region" description="Low complexity" evidence="2">
    <location>
        <begin position="514"/>
        <end position="526"/>
    </location>
</feature>
<dbReference type="InterPro" id="IPR032675">
    <property type="entry name" value="LRR_dom_sf"/>
</dbReference>
<dbReference type="Proteomes" id="UP000232323">
    <property type="component" value="Unassembled WGS sequence"/>
</dbReference>
<dbReference type="SUPFAM" id="SSF52047">
    <property type="entry name" value="RNI-like"/>
    <property type="match status" value="1"/>
</dbReference>
<accession>A0A250XKK3</accession>
<comment type="caution">
    <text evidence="3">The sequence shown here is derived from an EMBL/GenBank/DDBJ whole genome shotgun (WGS) entry which is preliminary data.</text>
</comment>
<dbReference type="EMBL" id="BEGY01000102">
    <property type="protein sequence ID" value="GAX83587.1"/>
    <property type="molecule type" value="Genomic_DNA"/>
</dbReference>
<reference evidence="3 4" key="1">
    <citation type="submission" date="2017-08" db="EMBL/GenBank/DDBJ databases">
        <title>Acidophilic green algal genome provides insights into adaptation to an acidic environment.</title>
        <authorList>
            <person name="Hirooka S."/>
            <person name="Hirose Y."/>
            <person name="Kanesaki Y."/>
            <person name="Higuchi S."/>
            <person name="Fujiwara T."/>
            <person name="Onuma R."/>
            <person name="Era A."/>
            <person name="Ohbayashi R."/>
            <person name="Uzuka A."/>
            <person name="Nozaki H."/>
            <person name="Yoshikawa H."/>
            <person name="Miyagishima S.Y."/>
        </authorList>
    </citation>
    <scope>NUCLEOTIDE SEQUENCE [LARGE SCALE GENOMIC DNA]</scope>
    <source>
        <strain evidence="3 4">NIES-2499</strain>
    </source>
</reference>